<feature type="region of interest" description="Disordered" evidence="1">
    <location>
        <begin position="128"/>
        <end position="160"/>
    </location>
</feature>
<evidence type="ECO:0000313" key="2">
    <source>
        <dbReference type="EMBL" id="KAJ5180497.1"/>
    </source>
</evidence>
<feature type="compositionally biased region" description="Low complexity" evidence="1">
    <location>
        <begin position="259"/>
        <end position="268"/>
    </location>
</feature>
<reference evidence="2" key="1">
    <citation type="submission" date="2022-11" db="EMBL/GenBank/DDBJ databases">
        <authorList>
            <person name="Petersen C."/>
        </authorList>
    </citation>
    <scope>NUCLEOTIDE SEQUENCE</scope>
    <source>
        <strain evidence="2">IBT 21917</strain>
    </source>
</reference>
<feature type="region of interest" description="Disordered" evidence="1">
    <location>
        <begin position="228"/>
        <end position="371"/>
    </location>
</feature>
<keyword evidence="3" id="KW-1185">Reference proteome</keyword>
<dbReference type="Proteomes" id="UP001146351">
    <property type="component" value="Unassembled WGS sequence"/>
</dbReference>
<protein>
    <submittedName>
        <fullName evidence="2">Uncharacterized protein</fullName>
    </submittedName>
</protein>
<organism evidence="2 3">
    <name type="scientific">Penicillium capsulatum</name>
    <dbReference type="NCBI Taxonomy" id="69766"/>
    <lineage>
        <taxon>Eukaryota</taxon>
        <taxon>Fungi</taxon>
        <taxon>Dikarya</taxon>
        <taxon>Ascomycota</taxon>
        <taxon>Pezizomycotina</taxon>
        <taxon>Eurotiomycetes</taxon>
        <taxon>Eurotiomycetidae</taxon>
        <taxon>Eurotiales</taxon>
        <taxon>Aspergillaceae</taxon>
        <taxon>Penicillium</taxon>
    </lineage>
</organism>
<accession>A0A9W9IME2</accession>
<dbReference type="OrthoDB" id="5327145at2759"/>
<sequence length="419" mass="45029">MLALRDQENLVNTHQTTAAAKPLNQGTRQLPPKTPGKTPFKVSLNDENNPRAFGKQTAKGNGNRLGDGKPGKDAFVTPFGPKGRVPLGPKPTNAKAKALQTPAPFGGSLKPNTSRRTSTAQRIKKAAPVAQQAQTKVHTDASQEDVPDIEYMPPKPIDLPDIPDDVTYDTTFPQFHPKNRALGLESVYGKHEVGSDGLTKKQRQFQQDSAMCDKMVDEMIMKQLDSVRFNDSSEDEPTAAPASQPQPQTSRGTGPSMNTRSTRSIPTIRSREAASALAGPKLSAAPARAPVAPKSRMPSASSLLMPKKTPRVPTNPSSMRNTAAAANSNTTVGYSKGRSVSSSLRDNAVQKPSDAQSPLSPESYMELYGSPPPGSDMWSRCRAAGFLDAQGEDGVSQELEEVLPTFEEDEEARGFQLTL</sequence>
<comment type="caution">
    <text evidence="2">The sequence shown here is derived from an EMBL/GenBank/DDBJ whole genome shotgun (WGS) entry which is preliminary data.</text>
</comment>
<dbReference type="EMBL" id="JAPQKO010000002">
    <property type="protein sequence ID" value="KAJ5180497.1"/>
    <property type="molecule type" value="Genomic_DNA"/>
</dbReference>
<reference evidence="2" key="2">
    <citation type="journal article" date="2023" name="IMA Fungus">
        <title>Comparative genomic study of the Penicillium genus elucidates a diverse pangenome and 15 lateral gene transfer events.</title>
        <authorList>
            <person name="Petersen C."/>
            <person name="Sorensen T."/>
            <person name="Nielsen M.R."/>
            <person name="Sondergaard T.E."/>
            <person name="Sorensen J.L."/>
            <person name="Fitzpatrick D.A."/>
            <person name="Frisvad J.C."/>
            <person name="Nielsen K.L."/>
        </authorList>
    </citation>
    <scope>NUCLEOTIDE SEQUENCE</scope>
    <source>
        <strain evidence="2">IBT 21917</strain>
    </source>
</reference>
<gene>
    <name evidence="2" type="ORF">N7492_003707</name>
</gene>
<feature type="compositionally biased region" description="Polar residues" evidence="1">
    <location>
        <begin position="9"/>
        <end position="28"/>
    </location>
</feature>
<evidence type="ECO:0000256" key="1">
    <source>
        <dbReference type="SAM" id="MobiDB-lite"/>
    </source>
</evidence>
<dbReference type="AlphaFoldDB" id="A0A9W9IME2"/>
<proteinExistence type="predicted"/>
<name>A0A9W9IME2_9EURO</name>
<feature type="region of interest" description="Disordered" evidence="1">
    <location>
        <begin position="1"/>
        <end position="114"/>
    </location>
</feature>
<evidence type="ECO:0000313" key="3">
    <source>
        <dbReference type="Proteomes" id="UP001146351"/>
    </source>
</evidence>
<feature type="compositionally biased region" description="Low complexity" evidence="1">
    <location>
        <begin position="238"/>
        <end position="250"/>
    </location>
</feature>
<feature type="compositionally biased region" description="Low complexity" evidence="1">
    <location>
        <begin position="321"/>
        <end position="331"/>
    </location>
</feature>